<dbReference type="Proteomes" id="UP001597347">
    <property type="component" value="Unassembled WGS sequence"/>
</dbReference>
<feature type="DNA-binding region" description="OmpR/PhoB-type" evidence="2">
    <location>
        <begin position="280"/>
        <end position="374"/>
    </location>
</feature>
<dbReference type="NCBIfam" id="NF005568">
    <property type="entry name" value="PRK07239.1"/>
    <property type="match status" value="1"/>
</dbReference>
<feature type="domain" description="OmpR/PhoB-type" evidence="3">
    <location>
        <begin position="280"/>
        <end position="374"/>
    </location>
</feature>
<evidence type="ECO:0000259" key="3">
    <source>
        <dbReference type="PROSITE" id="PS51755"/>
    </source>
</evidence>
<dbReference type="SUPFAM" id="SSF69618">
    <property type="entry name" value="HemD-like"/>
    <property type="match status" value="1"/>
</dbReference>
<proteinExistence type="predicted"/>
<dbReference type="EC" id="4.2.1.75" evidence="4"/>
<dbReference type="SUPFAM" id="SSF46894">
    <property type="entry name" value="C-terminal effector domain of the bipartite response regulators"/>
    <property type="match status" value="1"/>
</dbReference>
<dbReference type="EMBL" id="JBHUEA010000015">
    <property type="protein sequence ID" value="MFD1721992.1"/>
    <property type="molecule type" value="Genomic_DNA"/>
</dbReference>
<dbReference type="Pfam" id="PF00486">
    <property type="entry name" value="Trans_reg_C"/>
    <property type="match status" value="1"/>
</dbReference>
<dbReference type="InterPro" id="IPR036388">
    <property type="entry name" value="WH-like_DNA-bd_sf"/>
</dbReference>
<evidence type="ECO:0000256" key="2">
    <source>
        <dbReference type="PROSITE-ProRule" id="PRU01091"/>
    </source>
</evidence>
<dbReference type="Gene3D" id="1.10.10.10">
    <property type="entry name" value="Winged helix-like DNA-binding domain superfamily/Winged helix DNA-binding domain"/>
    <property type="match status" value="1"/>
</dbReference>
<dbReference type="InterPro" id="IPR003754">
    <property type="entry name" value="4pyrrol_synth_uPrphyn_synth"/>
</dbReference>
<dbReference type="RefSeq" id="WP_377934717.1">
    <property type="nucleotide sequence ID" value="NZ_JBHUEA010000015.1"/>
</dbReference>
<organism evidence="4 5">
    <name type="scientific">Amnibacterium endophyticum</name>
    <dbReference type="NCBI Taxonomy" id="2109337"/>
    <lineage>
        <taxon>Bacteria</taxon>
        <taxon>Bacillati</taxon>
        <taxon>Actinomycetota</taxon>
        <taxon>Actinomycetes</taxon>
        <taxon>Micrococcales</taxon>
        <taxon>Microbacteriaceae</taxon>
        <taxon>Amnibacterium</taxon>
    </lineage>
</organism>
<dbReference type="Pfam" id="PF02602">
    <property type="entry name" value="HEM4"/>
    <property type="match status" value="1"/>
</dbReference>
<name>A0ABW4LHN1_9MICO</name>
<accession>A0ABW4LHN1</accession>
<reference evidence="5" key="1">
    <citation type="journal article" date="2019" name="Int. J. Syst. Evol. Microbiol.">
        <title>The Global Catalogue of Microorganisms (GCM) 10K type strain sequencing project: providing services to taxonomists for standard genome sequencing and annotation.</title>
        <authorList>
            <consortium name="The Broad Institute Genomics Platform"/>
            <consortium name="The Broad Institute Genome Sequencing Center for Infectious Disease"/>
            <person name="Wu L."/>
            <person name="Ma J."/>
        </authorList>
    </citation>
    <scope>NUCLEOTIDE SEQUENCE [LARGE SCALE GENOMIC DNA]</scope>
    <source>
        <strain evidence="5">CGMCC 1.12471</strain>
    </source>
</reference>
<dbReference type="InterPro" id="IPR001867">
    <property type="entry name" value="OmpR/PhoB-type_DNA-bd"/>
</dbReference>
<dbReference type="Gene3D" id="3.40.50.10090">
    <property type="match status" value="2"/>
</dbReference>
<dbReference type="GO" id="GO:0004852">
    <property type="term" value="F:uroporphyrinogen-III synthase activity"/>
    <property type="evidence" value="ECO:0007669"/>
    <property type="project" value="UniProtKB-EC"/>
</dbReference>
<dbReference type="InterPro" id="IPR039793">
    <property type="entry name" value="UROS/Hem4"/>
</dbReference>
<keyword evidence="4" id="KW-0456">Lyase</keyword>
<dbReference type="SMART" id="SM00862">
    <property type="entry name" value="Trans_reg_C"/>
    <property type="match status" value="1"/>
</dbReference>
<dbReference type="PANTHER" id="PTHR40082:SF1">
    <property type="entry name" value="BLR5956 PROTEIN"/>
    <property type="match status" value="1"/>
</dbReference>
<dbReference type="PROSITE" id="PS51755">
    <property type="entry name" value="OMPR_PHOB"/>
    <property type="match status" value="1"/>
</dbReference>
<dbReference type="InterPro" id="IPR036108">
    <property type="entry name" value="4pyrrol_syn_uPrphyn_synt_sf"/>
</dbReference>
<keyword evidence="1 2" id="KW-0238">DNA-binding</keyword>
<gene>
    <name evidence="4" type="ORF">ACFSBI_10555</name>
</gene>
<evidence type="ECO:0000256" key="1">
    <source>
        <dbReference type="ARBA" id="ARBA00023125"/>
    </source>
</evidence>
<evidence type="ECO:0000313" key="5">
    <source>
        <dbReference type="Proteomes" id="UP001597347"/>
    </source>
</evidence>
<sequence length="375" mass="39980">MCTTPASGPAPRPLEGFRIGVTADRRSADLVDALRRRGAEVLHAPTVRMAPAEDEAAVLAETQAIVAARPRALLATTSYGIGRWFEVADAHGLGEELLDALRPSAVLVRGPKARGGVRAAGLEDEGISERETTESLIDLALQRFVQPVVFAVQQHGFTDEAQLDRLRAAGHTVLPVTPYRWLAPDAADDRVERLLTALVAGALDAVTFTSAPAAEALLHLAASSGRDAAVLARLRDGPLVAAVGPVTAEPLVRAGVPVVWPDRFRMGALIRLVADRLERERVLRVESAFGAVELRGSVLRVAGERVPLSPTGLALLKALLVADGQVLSREQLSAAAPGPLDDRALEVALSRLRRSMPHPELIQTVIKRGYRLQVA</sequence>
<dbReference type="PANTHER" id="PTHR40082">
    <property type="entry name" value="BLR5956 PROTEIN"/>
    <property type="match status" value="1"/>
</dbReference>
<evidence type="ECO:0000313" key="4">
    <source>
        <dbReference type="EMBL" id="MFD1721992.1"/>
    </source>
</evidence>
<comment type="caution">
    <text evidence="4">The sequence shown here is derived from an EMBL/GenBank/DDBJ whole genome shotgun (WGS) entry which is preliminary data.</text>
</comment>
<protein>
    <submittedName>
        <fullName evidence="4">Uroporphyrinogen-III synthase</fullName>
        <ecNumber evidence="4">4.2.1.75</ecNumber>
    </submittedName>
</protein>
<dbReference type="InterPro" id="IPR016032">
    <property type="entry name" value="Sig_transdc_resp-reg_C-effctor"/>
</dbReference>
<dbReference type="CDD" id="cd06578">
    <property type="entry name" value="HemD"/>
    <property type="match status" value="1"/>
</dbReference>
<keyword evidence="5" id="KW-1185">Reference proteome</keyword>